<dbReference type="InterPro" id="IPR037107">
    <property type="entry name" value="Put_OMP_sf"/>
</dbReference>
<dbReference type="Proteomes" id="UP001165667">
    <property type="component" value="Unassembled WGS sequence"/>
</dbReference>
<feature type="chain" id="PRO_5041371424" evidence="1">
    <location>
        <begin position="30"/>
        <end position="348"/>
    </location>
</feature>
<sequence>MPRVRRTILLSLAAAVACGLFAVVTQAHADEYGRLTLTEENDGLLPDGLDRHYTQGAMITYLSPTVRPEDFTTHLFDGLSGVLPFFQPGAGVQRKFDVVVGQTIFTPTRYHDPVPDPRDRPFAGYLFTGGSLLQDTNGTMLENFEVLAGVVGPDSLAKEAQESFHSIAGFNNKNLDLGYRYQLRNEPGFMVTYERKWRIWQTRFAGVEAEVIPEAGLTAGNVMTYVSAGATFRIGQNLNVDYGIARIRPALSGTAWFDASRLEQDFGWYLFAGVEGRAVVHNIFLDGNSFTNSRSVEKNIGVGDVSAGGSVFYRDWVKLDASFTERSKEFKTQAQADHFGQVNLTFRF</sequence>
<reference evidence="2" key="1">
    <citation type="submission" date="2022-05" db="EMBL/GenBank/DDBJ databases">
        <authorList>
            <person name="Pankratov T."/>
        </authorList>
    </citation>
    <scope>NUCLEOTIDE SEQUENCE</scope>
    <source>
        <strain evidence="2">BP6-180914</strain>
    </source>
</reference>
<protein>
    <submittedName>
        <fullName evidence="2">Lipid A deacylase LpxR family protein</fullName>
    </submittedName>
</protein>
<dbReference type="RefSeq" id="WP_282585345.1">
    <property type="nucleotide sequence ID" value="NZ_JAMOIM010000007.1"/>
</dbReference>
<dbReference type="EMBL" id="JAMOIM010000007">
    <property type="protein sequence ID" value="MCW6508985.1"/>
    <property type="molecule type" value="Genomic_DNA"/>
</dbReference>
<dbReference type="Gene3D" id="2.40.128.140">
    <property type="entry name" value="Outer membrane protein"/>
    <property type="match status" value="1"/>
</dbReference>
<evidence type="ECO:0000256" key="1">
    <source>
        <dbReference type="SAM" id="SignalP"/>
    </source>
</evidence>
<proteinExistence type="predicted"/>
<evidence type="ECO:0000313" key="2">
    <source>
        <dbReference type="EMBL" id="MCW6508985.1"/>
    </source>
</evidence>
<comment type="caution">
    <text evidence="2">The sequence shown here is derived from an EMBL/GenBank/DDBJ whole genome shotgun (WGS) entry which is preliminary data.</text>
</comment>
<dbReference type="AlphaFoldDB" id="A0AA41YX97"/>
<keyword evidence="1" id="KW-0732">Signal</keyword>
<feature type="signal peptide" evidence="1">
    <location>
        <begin position="1"/>
        <end position="29"/>
    </location>
</feature>
<accession>A0AA41YX97</accession>
<evidence type="ECO:0000313" key="3">
    <source>
        <dbReference type="Proteomes" id="UP001165667"/>
    </source>
</evidence>
<dbReference type="Pfam" id="PF09982">
    <property type="entry name" value="LpxR"/>
    <property type="match status" value="1"/>
</dbReference>
<dbReference type="PROSITE" id="PS51257">
    <property type="entry name" value="PROKAR_LIPOPROTEIN"/>
    <property type="match status" value="1"/>
</dbReference>
<keyword evidence="3" id="KW-1185">Reference proteome</keyword>
<dbReference type="InterPro" id="IPR018707">
    <property type="entry name" value="LpxR"/>
</dbReference>
<gene>
    <name evidence="2" type="ORF">M8523_13230</name>
</gene>
<name>A0AA41YX97_9HYPH</name>
<organism evidence="2 3">
    <name type="scientific">Lichenifustis flavocetrariae</name>
    <dbReference type="NCBI Taxonomy" id="2949735"/>
    <lineage>
        <taxon>Bacteria</taxon>
        <taxon>Pseudomonadati</taxon>
        <taxon>Pseudomonadota</taxon>
        <taxon>Alphaproteobacteria</taxon>
        <taxon>Hyphomicrobiales</taxon>
        <taxon>Lichenihabitantaceae</taxon>
        <taxon>Lichenifustis</taxon>
    </lineage>
</organism>